<evidence type="ECO:0000256" key="1">
    <source>
        <dbReference type="SAM" id="MobiDB-lite"/>
    </source>
</evidence>
<protein>
    <submittedName>
        <fullName evidence="2">Uncharacterized protein</fullName>
    </submittedName>
</protein>
<gene>
    <name evidence="2" type="ORF">Taro_029883</name>
</gene>
<feature type="compositionally biased region" description="Gly residues" evidence="1">
    <location>
        <begin position="28"/>
        <end position="40"/>
    </location>
</feature>
<feature type="region of interest" description="Disordered" evidence="1">
    <location>
        <begin position="60"/>
        <end position="87"/>
    </location>
</feature>
<organism evidence="2 3">
    <name type="scientific">Colocasia esculenta</name>
    <name type="common">Wild taro</name>
    <name type="synonym">Arum esculentum</name>
    <dbReference type="NCBI Taxonomy" id="4460"/>
    <lineage>
        <taxon>Eukaryota</taxon>
        <taxon>Viridiplantae</taxon>
        <taxon>Streptophyta</taxon>
        <taxon>Embryophyta</taxon>
        <taxon>Tracheophyta</taxon>
        <taxon>Spermatophyta</taxon>
        <taxon>Magnoliopsida</taxon>
        <taxon>Liliopsida</taxon>
        <taxon>Araceae</taxon>
        <taxon>Aroideae</taxon>
        <taxon>Colocasieae</taxon>
        <taxon>Colocasia</taxon>
    </lineage>
</organism>
<reference evidence="2" key="1">
    <citation type="submission" date="2017-07" db="EMBL/GenBank/DDBJ databases">
        <title>Taro Niue Genome Assembly and Annotation.</title>
        <authorList>
            <person name="Atibalentja N."/>
            <person name="Keating K."/>
            <person name="Fields C.J."/>
        </authorList>
    </citation>
    <scope>NUCLEOTIDE SEQUENCE</scope>
    <source>
        <strain evidence="2">Niue_2</strain>
        <tissue evidence="2">Leaf</tissue>
    </source>
</reference>
<proteinExistence type="predicted"/>
<dbReference type="Proteomes" id="UP000652761">
    <property type="component" value="Unassembled WGS sequence"/>
</dbReference>
<evidence type="ECO:0000313" key="2">
    <source>
        <dbReference type="EMBL" id="MQL97195.1"/>
    </source>
</evidence>
<name>A0A843VMI3_COLES</name>
<comment type="caution">
    <text evidence="2">The sequence shown here is derived from an EMBL/GenBank/DDBJ whole genome shotgun (WGS) entry which is preliminary data.</text>
</comment>
<sequence>MLELAGRGAAEVATKPDLRWRAAMEAGGELGRPAGAGGKRSPGRDAELELVHVRLVRLDSRHPAGSPGTYKGTPRPSEAQATAQDDDPEVCATVTVLSNQEDPISWFVLGLSGVQKTFGESRSRVEFQAEAEAAEDSGGGGHCWRKLLEPWAASAQLWRGQQGSCAGARVSSGQVCCCGARIWHAWCNAGASGKRGC</sequence>
<dbReference type="EMBL" id="NMUH01002014">
    <property type="protein sequence ID" value="MQL97195.1"/>
    <property type="molecule type" value="Genomic_DNA"/>
</dbReference>
<accession>A0A843VMI3</accession>
<dbReference type="AlphaFoldDB" id="A0A843VMI3"/>
<evidence type="ECO:0000313" key="3">
    <source>
        <dbReference type="Proteomes" id="UP000652761"/>
    </source>
</evidence>
<feature type="region of interest" description="Disordered" evidence="1">
    <location>
        <begin position="25"/>
        <end position="46"/>
    </location>
</feature>
<keyword evidence="3" id="KW-1185">Reference proteome</keyword>